<name>A0A1J4SLB0_9BACT</name>
<dbReference type="PANTHER" id="PTHR42852:SF6">
    <property type="entry name" value="THIOL:DISULFIDE INTERCHANGE PROTEIN DSBE"/>
    <property type="match status" value="1"/>
</dbReference>
<dbReference type="Gene3D" id="3.40.30.10">
    <property type="entry name" value="Glutaredoxin"/>
    <property type="match status" value="1"/>
</dbReference>
<keyword evidence="3" id="KW-1015">Disulfide bond</keyword>
<dbReference type="GO" id="GO:0016209">
    <property type="term" value="F:antioxidant activity"/>
    <property type="evidence" value="ECO:0007669"/>
    <property type="project" value="InterPro"/>
</dbReference>
<dbReference type="CDD" id="cd02966">
    <property type="entry name" value="TlpA_like_family"/>
    <property type="match status" value="1"/>
</dbReference>
<keyword evidence="2" id="KW-0201">Cytochrome c-type biogenesis</keyword>
<dbReference type="Proteomes" id="UP000182278">
    <property type="component" value="Unassembled WGS sequence"/>
</dbReference>
<dbReference type="GO" id="GO:0030313">
    <property type="term" value="C:cell envelope"/>
    <property type="evidence" value="ECO:0007669"/>
    <property type="project" value="UniProtKB-SubCell"/>
</dbReference>
<comment type="subcellular location">
    <subcellularLocation>
        <location evidence="1">Cell envelope</location>
    </subcellularLocation>
</comment>
<proteinExistence type="predicted"/>
<evidence type="ECO:0000256" key="3">
    <source>
        <dbReference type="ARBA" id="ARBA00023157"/>
    </source>
</evidence>
<dbReference type="PANTHER" id="PTHR42852">
    <property type="entry name" value="THIOL:DISULFIDE INTERCHANGE PROTEIN DSBE"/>
    <property type="match status" value="1"/>
</dbReference>
<sequence length="198" mass="22842">MQRMKYPLNSARIALSILFISFVFFLLPVYAQQKGEVKKEGLEVKAGQLAPLFALRNLEGNYISLKNYCGAEDTKVPAVLRKEKYIVIIDFFSTICIPCIEALPALHRIYEKYKDKGLKMFLVNIDPKPEEVLPKFIKENNIAIPVLLDMYSKTLEKYGFESVPHTVLIDKNRKILAVFKEEKDIEKKLDEKLSQILK</sequence>
<evidence type="ECO:0000256" key="2">
    <source>
        <dbReference type="ARBA" id="ARBA00022748"/>
    </source>
</evidence>
<dbReference type="GO" id="GO:0017004">
    <property type="term" value="P:cytochrome complex assembly"/>
    <property type="evidence" value="ECO:0007669"/>
    <property type="project" value="UniProtKB-KW"/>
</dbReference>
<gene>
    <name evidence="6" type="ORF">AUJ66_00200</name>
</gene>
<evidence type="ECO:0000313" key="7">
    <source>
        <dbReference type="Proteomes" id="UP000182278"/>
    </source>
</evidence>
<dbReference type="SUPFAM" id="SSF52833">
    <property type="entry name" value="Thioredoxin-like"/>
    <property type="match status" value="1"/>
</dbReference>
<accession>A0A1J4SLB0</accession>
<feature type="domain" description="Thioredoxin" evidence="5">
    <location>
        <begin position="44"/>
        <end position="198"/>
    </location>
</feature>
<dbReference type="AlphaFoldDB" id="A0A1J4SLB0"/>
<dbReference type="InterPro" id="IPR036249">
    <property type="entry name" value="Thioredoxin-like_sf"/>
</dbReference>
<evidence type="ECO:0000256" key="4">
    <source>
        <dbReference type="ARBA" id="ARBA00023284"/>
    </source>
</evidence>
<dbReference type="GO" id="GO:0016491">
    <property type="term" value="F:oxidoreductase activity"/>
    <property type="evidence" value="ECO:0007669"/>
    <property type="project" value="InterPro"/>
</dbReference>
<dbReference type="Pfam" id="PF00578">
    <property type="entry name" value="AhpC-TSA"/>
    <property type="match status" value="1"/>
</dbReference>
<organism evidence="6 7">
    <name type="scientific">Candidatus Desantisbacteria bacterium CG1_02_38_46</name>
    <dbReference type="NCBI Taxonomy" id="1817893"/>
    <lineage>
        <taxon>Bacteria</taxon>
        <taxon>Candidatus Desantisiibacteriota</taxon>
    </lineage>
</organism>
<dbReference type="EMBL" id="MNUO01000003">
    <property type="protein sequence ID" value="OIN98814.1"/>
    <property type="molecule type" value="Genomic_DNA"/>
</dbReference>
<dbReference type="STRING" id="1817893.AUJ66_00200"/>
<evidence type="ECO:0000256" key="1">
    <source>
        <dbReference type="ARBA" id="ARBA00004196"/>
    </source>
</evidence>
<evidence type="ECO:0000259" key="5">
    <source>
        <dbReference type="PROSITE" id="PS51352"/>
    </source>
</evidence>
<dbReference type="InterPro" id="IPR050553">
    <property type="entry name" value="Thioredoxin_ResA/DsbE_sf"/>
</dbReference>
<evidence type="ECO:0000313" key="6">
    <source>
        <dbReference type="EMBL" id="OIN98814.1"/>
    </source>
</evidence>
<dbReference type="InterPro" id="IPR013766">
    <property type="entry name" value="Thioredoxin_domain"/>
</dbReference>
<keyword evidence="4" id="KW-0676">Redox-active center</keyword>
<protein>
    <recommendedName>
        <fullName evidence="5">Thioredoxin domain-containing protein</fullName>
    </recommendedName>
</protein>
<comment type="caution">
    <text evidence="6">The sequence shown here is derived from an EMBL/GenBank/DDBJ whole genome shotgun (WGS) entry which is preliminary data.</text>
</comment>
<dbReference type="PROSITE" id="PS51352">
    <property type="entry name" value="THIOREDOXIN_2"/>
    <property type="match status" value="1"/>
</dbReference>
<dbReference type="InterPro" id="IPR000866">
    <property type="entry name" value="AhpC/TSA"/>
</dbReference>
<reference evidence="6 7" key="1">
    <citation type="journal article" date="2016" name="Environ. Microbiol.">
        <title>Genomic resolution of a cold subsurface aquifer community provides metabolic insights for novel microbes adapted to high CO concentrations.</title>
        <authorList>
            <person name="Probst A.J."/>
            <person name="Castelle C.J."/>
            <person name="Singh A."/>
            <person name="Brown C.T."/>
            <person name="Anantharaman K."/>
            <person name="Sharon I."/>
            <person name="Hug L.A."/>
            <person name="Burstein D."/>
            <person name="Emerson J.B."/>
            <person name="Thomas B.C."/>
            <person name="Banfield J.F."/>
        </authorList>
    </citation>
    <scope>NUCLEOTIDE SEQUENCE [LARGE SCALE GENOMIC DNA]</scope>
    <source>
        <strain evidence="6">CG1_02_38_46</strain>
    </source>
</reference>